<dbReference type="Proteomes" id="UP000229681">
    <property type="component" value="Unassembled WGS sequence"/>
</dbReference>
<dbReference type="Pfam" id="PF00753">
    <property type="entry name" value="Lactamase_B"/>
    <property type="match status" value="1"/>
</dbReference>
<comment type="caution">
    <text evidence="2">The sequence shown here is derived from an EMBL/GenBank/DDBJ whole genome shotgun (WGS) entry which is preliminary data.</text>
</comment>
<dbReference type="InterPro" id="IPR036866">
    <property type="entry name" value="RibonucZ/Hydroxyglut_hydro"/>
</dbReference>
<keyword evidence="2" id="KW-0378">Hydrolase</keyword>
<dbReference type="InterPro" id="IPR050855">
    <property type="entry name" value="NDM-1-like"/>
</dbReference>
<dbReference type="CDD" id="cd07743">
    <property type="entry name" value="metallo-hydrolase-like_MBL-fold"/>
    <property type="match status" value="1"/>
</dbReference>
<dbReference type="EMBL" id="PGTM01000112">
    <property type="protein sequence ID" value="PJF35780.1"/>
    <property type="molecule type" value="Genomic_DNA"/>
</dbReference>
<dbReference type="InterPro" id="IPR001279">
    <property type="entry name" value="Metallo-B-lactamas"/>
</dbReference>
<feature type="domain" description="Metallo-beta-lactamase" evidence="1">
    <location>
        <begin position="21"/>
        <end position="211"/>
    </location>
</feature>
<reference evidence="2 3" key="1">
    <citation type="submission" date="2017-11" db="EMBL/GenBank/DDBJ databases">
        <title>Evolution of Phototrophy in the Chloroflexi Phylum Driven by Horizontal Gene Transfer.</title>
        <authorList>
            <person name="Ward L.M."/>
            <person name="Hemp J."/>
            <person name="Shih P.M."/>
            <person name="Mcglynn S.E."/>
            <person name="Fischer W."/>
        </authorList>
    </citation>
    <scope>NUCLEOTIDE SEQUENCE [LARGE SCALE GENOMIC DNA]</scope>
    <source>
        <strain evidence="2">JP3_13</strain>
    </source>
</reference>
<evidence type="ECO:0000313" key="3">
    <source>
        <dbReference type="Proteomes" id="UP000229681"/>
    </source>
</evidence>
<sequence length="300" mass="31876">MTHMPFEVVKLTENVYHLQSGANVGLIVADGRALVIDAGLDEEMGRRIKRTLESLGVSLAALLLTHGHADHFGGAAYLRRNLPPFAVYAPPLEAAFISQPTLEGMMLSAGAAPIDQLKGKFTLAQPCAVDHPLEVGTLNLLGLELEIVPLAGHSPSQVGVRYGDILFSADAFLPVATLQKYPVPFTVHMAQALETLRRLSALDGVLFAAGHGAQLSDAREVIAANIAVLERLIAMTLERVRAAPANDGTLTQQVCAALGDSLPNAVSYGLARTAVQAALVYLYERAQVTFEAGGLWRAVL</sequence>
<gene>
    <name evidence="2" type="ORF">CUN49_08865</name>
</gene>
<dbReference type="AlphaFoldDB" id="A0A2M8PE13"/>
<name>A0A2M8PE13_9CHLR</name>
<evidence type="ECO:0000259" key="1">
    <source>
        <dbReference type="SMART" id="SM00849"/>
    </source>
</evidence>
<organism evidence="2 3">
    <name type="scientific">Candidatus Thermofonsia Clade 1 bacterium</name>
    <dbReference type="NCBI Taxonomy" id="2364210"/>
    <lineage>
        <taxon>Bacteria</taxon>
        <taxon>Bacillati</taxon>
        <taxon>Chloroflexota</taxon>
        <taxon>Candidatus Thermofontia</taxon>
        <taxon>Candidatus Thermofonsia Clade 1</taxon>
    </lineage>
</organism>
<dbReference type="Gene3D" id="3.60.15.10">
    <property type="entry name" value="Ribonuclease Z/Hydroxyacylglutathione hydrolase-like"/>
    <property type="match status" value="1"/>
</dbReference>
<dbReference type="SUPFAM" id="SSF56281">
    <property type="entry name" value="Metallo-hydrolase/oxidoreductase"/>
    <property type="match status" value="1"/>
</dbReference>
<proteinExistence type="predicted"/>
<dbReference type="GO" id="GO:0016787">
    <property type="term" value="F:hydrolase activity"/>
    <property type="evidence" value="ECO:0007669"/>
    <property type="project" value="UniProtKB-KW"/>
</dbReference>
<dbReference type="PANTHER" id="PTHR42951">
    <property type="entry name" value="METALLO-BETA-LACTAMASE DOMAIN-CONTAINING"/>
    <property type="match status" value="1"/>
</dbReference>
<protein>
    <submittedName>
        <fullName evidence="2">MBL fold metallo-hydrolase</fullName>
    </submittedName>
</protein>
<dbReference type="SMART" id="SM00849">
    <property type="entry name" value="Lactamase_B"/>
    <property type="match status" value="1"/>
</dbReference>
<dbReference type="PANTHER" id="PTHR42951:SF14">
    <property type="entry name" value="METALLO-BETA-LACTAMASE SUPERFAMILY PROTEIN"/>
    <property type="match status" value="1"/>
</dbReference>
<evidence type="ECO:0000313" key="2">
    <source>
        <dbReference type="EMBL" id="PJF35780.1"/>
    </source>
</evidence>
<accession>A0A2M8PE13</accession>